<evidence type="ECO:0000313" key="7">
    <source>
        <dbReference type="Proteomes" id="UP000600600"/>
    </source>
</evidence>
<evidence type="ECO:0000256" key="4">
    <source>
        <dbReference type="ARBA" id="ARBA00023136"/>
    </source>
</evidence>
<evidence type="ECO:0000256" key="3">
    <source>
        <dbReference type="ARBA" id="ARBA00022989"/>
    </source>
</evidence>
<accession>A0ABR7CFY9</accession>
<keyword evidence="2" id="KW-0812">Transmembrane</keyword>
<dbReference type="InterPro" id="IPR007829">
    <property type="entry name" value="TM2"/>
</dbReference>
<evidence type="ECO:0000256" key="2">
    <source>
        <dbReference type="ARBA" id="ARBA00022692"/>
    </source>
</evidence>
<evidence type="ECO:0000259" key="5">
    <source>
        <dbReference type="Pfam" id="PF05154"/>
    </source>
</evidence>
<dbReference type="RefSeq" id="WP_186968291.1">
    <property type="nucleotide sequence ID" value="NZ_JACOOE010000011.1"/>
</dbReference>
<keyword evidence="7" id="KW-1185">Reference proteome</keyword>
<dbReference type="EMBL" id="JACOOE010000011">
    <property type="protein sequence ID" value="MBC5606726.1"/>
    <property type="molecule type" value="Genomic_DNA"/>
</dbReference>
<reference evidence="6 7" key="1">
    <citation type="submission" date="2020-08" db="EMBL/GenBank/DDBJ databases">
        <title>Genome public.</title>
        <authorList>
            <person name="Liu C."/>
            <person name="Sun Q."/>
        </authorList>
    </citation>
    <scope>NUCLEOTIDE SEQUENCE [LARGE SCALE GENOMIC DNA]</scope>
    <source>
        <strain evidence="6 7">M27</strain>
    </source>
</reference>
<organism evidence="6 7">
    <name type="scientific">Bacteroides difficilis</name>
    <dbReference type="NCBI Taxonomy" id="2763021"/>
    <lineage>
        <taxon>Bacteria</taxon>
        <taxon>Pseudomonadati</taxon>
        <taxon>Bacteroidota</taxon>
        <taxon>Bacteroidia</taxon>
        <taxon>Bacteroidales</taxon>
        <taxon>Bacteroidaceae</taxon>
        <taxon>Bacteroides</taxon>
    </lineage>
</organism>
<protein>
    <submittedName>
        <fullName evidence="6">TM2 domain-containing protein</fullName>
    </submittedName>
</protein>
<dbReference type="Pfam" id="PF05154">
    <property type="entry name" value="TM2"/>
    <property type="match status" value="1"/>
</dbReference>
<comment type="subcellular location">
    <subcellularLocation>
        <location evidence="1">Membrane</location>
        <topology evidence="1">Multi-pass membrane protein</topology>
    </subcellularLocation>
</comment>
<sequence length="25" mass="2686">MIMKSKNVAAALAFFLGGLGAHKFY</sequence>
<name>A0ABR7CFY9_9BACE</name>
<gene>
    <name evidence="6" type="ORF">H8S67_18950</name>
</gene>
<evidence type="ECO:0000313" key="6">
    <source>
        <dbReference type="EMBL" id="MBC5606726.1"/>
    </source>
</evidence>
<feature type="domain" description="TM2" evidence="5">
    <location>
        <begin position="4"/>
        <end position="25"/>
    </location>
</feature>
<comment type="caution">
    <text evidence="6">The sequence shown here is derived from an EMBL/GenBank/DDBJ whole genome shotgun (WGS) entry which is preliminary data.</text>
</comment>
<evidence type="ECO:0000256" key="1">
    <source>
        <dbReference type="ARBA" id="ARBA00004141"/>
    </source>
</evidence>
<keyword evidence="4" id="KW-0472">Membrane</keyword>
<keyword evidence="3" id="KW-1133">Transmembrane helix</keyword>
<dbReference type="Proteomes" id="UP000600600">
    <property type="component" value="Unassembled WGS sequence"/>
</dbReference>
<proteinExistence type="predicted"/>